<dbReference type="InterPro" id="IPR005467">
    <property type="entry name" value="His_kinase_dom"/>
</dbReference>
<dbReference type="EMBL" id="OCNJ01000002">
    <property type="protein sequence ID" value="SOD92590.1"/>
    <property type="molecule type" value="Genomic_DNA"/>
</dbReference>
<dbReference type="SUPFAM" id="SSF55874">
    <property type="entry name" value="ATPase domain of HSP90 chaperone/DNA topoisomerase II/histidine kinase"/>
    <property type="match status" value="1"/>
</dbReference>
<feature type="modified residue" description="4-aspartylphosphate" evidence="6">
    <location>
        <position position="805"/>
    </location>
</feature>
<dbReference type="RefSeq" id="WP_097278249.1">
    <property type="nucleotide sequence ID" value="NZ_OCNJ01000002.1"/>
</dbReference>
<dbReference type="EC" id="2.7.13.3" evidence="2"/>
<accession>A0A286GAQ7</accession>
<dbReference type="FunFam" id="3.30.565.10:FF:000049">
    <property type="entry name" value="Two-component sensor histidine kinase"/>
    <property type="match status" value="1"/>
</dbReference>
<evidence type="ECO:0000256" key="7">
    <source>
        <dbReference type="SAM" id="Coils"/>
    </source>
</evidence>
<dbReference type="SMART" id="SM00897">
    <property type="entry name" value="FIST"/>
    <property type="match status" value="1"/>
</dbReference>
<dbReference type="PRINTS" id="PR00344">
    <property type="entry name" value="BCTRLSENSOR"/>
</dbReference>
<evidence type="ECO:0000256" key="4">
    <source>
        <dbReference type="ARBA" id="ARBA00022679"/>
    </source>
</evidence>
<organism evidence="10 11">
    <name type="scientific">Caenispirillum bisanense</name>
    <dbReference type="NCBI Taxonomy" id="414052"/>
    <lineage>
        <taxon>Bacteria</taxon>
        <taxon>Pseudomonadati</taxon>
        <taxon>Pseudomonadota</taxon>
        <taxon>Alphaproteobacteria</taxon>
        <taxon>Rhodospirillales</taxon>
        <taxon>Novispirillaceae</taxon>
        <taxon>Caenispirillum</taxon>
    </lineage>
</organism>
<proteinExistence type="predicted"/>
<dbReference type="GO" id="GO:0009927">
    <property type="term" value="F:histidine phosphotransfer kinase activity"/>
    <property type="evidence" value="ECO:0007669"/>
    <property type="project" value="TreeGrafter"/>
</dbReference>
<sequence length="877" mass="93848">MHAPPPFHRRGLSRNPVPGAAVAEVRAQLAAVADPALVVLFVPSRLDRHATAAAVREAFSGVPVIGCTTAATLSPAGFEGAALAGFALARAEATVVTRRLDDLDRFTMKDGYDAAQSLLWELSGAAPGADDTNTFAFLTIDGLSLAEERVASAVGMALGAIPLFGGSAADALEFRDTAVFHDGAFRRRAAVLTLVHTRRPFRVFSAQHYLATDAQVVVTEADPARRLVQALNGRPAAEEYARLLGVTPAALTPQLTAARPLIFRIGGRNYARGIETIGADGAISFGCAIDTGLALSIADGVDPAANLAGLFDRLRQSLGPLDLTWACDCAVRMLEIRRHGLEPQVAALFADNAVGGYASFGEQVGTMHVNHTFTGVAFGAAEAAAVPEIVTGSARNLLIHEPAAADAPAPERPADMPWTRDASADPEVEELRRIVRALIDRSQRDANLHSDNFSLFQNAIVLEDTVRRRTTELLTVNQQLSRELAERREMEEALRVAKAQAEQANRLKSQFLAAIGHDLQQPLNAARLFLGTLGEKVWLDDDLALLDRITESLGAVDDLLGGLLDITSLDSGVVPVDVREVPLKPLVRQLDAEYAPQARLRGVRMKSLAADVVVRTDPALLQRVLRNLLSNALRYTPEGTVLLGCRRRGDGVWIEVWDTGIGMPRERLREIFQEFRRLDNPRAPGGARGLGLGLAIVDRIADMLKMEVTVRSEEGRGSVFAVRVPLGYGEAVAEGDGGATTREADMERALRGRRVLVLDDDPAILDGMRALLAAWDCVPLTAGGFVAAMRALKDPGGPPDLIIADWNIGDPDLTGLDAVEALCARLGRRVPAVIITSSRERQVAEAVGLHGLGLLHKPVRPGQLRSVMALLLLSAGT</sequence>
<dbReference type="InterPro" id="IPR036097">
    <property type="entry name" value="HisK_dim/P_sf"/>
</dbReference>
<dbReference type="NCBIfam" id="NF041832">
    <property type="entry name" value="near_NosP_CTERM"/>
    <property type="match status" value="1"/>
</dbReference>
<comment type="catalytic activity">
    <reaction evidence="1">
        <text>ATP + protein L-histidine = ADP + protein N-phospho-L-histidine.</text>
        <dbReference type="EC" id="2.7.13.3"/>
    </reaction>
</comment>
<dbReference type="SUPFAM" id="SSF52172">
    <property type="entry name" value="CheY-like"/>
    <property type="match status" value="1"/>
</dbReference>
<evidence type="ECO:0000313" key="10">
    <source>
        <dbReference type="EMBL" id="SOD92590.1"/>
    </source>
</evidence>
<reference evidence="10 11" key="1">
    <citation type="submission" date="2017-09" db="EMBL/GenBank/DDBJ databases">
        <authorList>
            <person name="Ehlers B."/>
            <person name="Leendertz F.H."/>
        </authorList>
    </citation>
    <scope>NUCLEOTIDE SEQUENCE [LARGE SCALE GENOMIC DNA]</scope>
    <source>
        <strain evidence="10 11">USBA 140</strain>
    </source>
</reference>
<dbReference type="PANTHER" id="PTHR43047">
    <property type="entry name" value="TWO-COMPONENT HISTIDINE PROTEIN KINASE"/>
    <property type="match status" value="1"/>
</dbReference>
<dbReference type="InterPro" id="IPR004358">
    <property type="entry name" value="Sig_transdc_His_kin-like_C"/>
</dbReference>
<evidence type="ECO:0000256" key="5">
    <source>
        <dbReference type="ARBA" id="ARBA00022777"/>
    </source>
</evidence>
<dbReference type="InterPro" id="IPR001789">
    <property type="entry name" value="Sig_transdc_resp-reg_receiver"/>
</dbReference>
<evidence type="ECO:0000256" key="6">
    <source>
        <dbReference type="PROSITE-ProRule" id="PRU00169"/>
    </source>
</evidence>
<evidence type="ECO:0000256" key="1">
    <source>
        <dbReference type="ARBA" id="ARBA00000085"/>
    </source>
</evidence>
<feature type="domain" description="Histidine kinase" evidence="8">
    <location>
        <begin position="514"/>
        <end position="728"/>
    </location>
</feature>
<dbReference type="SMART" id="SM00388">
    <property type="entry name" value="HisKA"/>
    <property type="match status" value="1"/>
</dbReference>
<dbReference type="InterPro" id="IPR003594">
    <property type="entry name" value="HATPase_dom"/>
</dbReference>
<evidence type="ECO:0000259" key="9">
    <source>
        <dbReference type="PROSITE" id="PS50110"/>
    </source>
</evidence>
<dbReference type="Gene3D" id="3.30.565.10">
    <property type="entry name" value="Histidine kinase-like ATPase, C-terminal domain"/>
    <property type="match status" value="1"/>
</dbReference>
<feature type="coiled-coil region" evidence="7">
    <location>
        <begin position="480"/>
        <end position="510"/>
    </location>
</feature>
<protein>
    <recommendedName>
        <fullName evidence="2">histidine kinase</fullName>
        <ecNumber evidence="2">2.7.13.3</ecNumber>
    </recommendedName>
</protein>
<dbReference type="SUPFAM" id="SSF47384">
    <property type="entry name" value="Homodimeric domain of signal transducing histidine kinase"/>
    <property type="match status" value="1"/>
</dbReference>
<dbReference type="SMART" id="SM00448">
    <property type="entry name" value="REC"/>
    <property type="match status" value="1"/>
</dbReference>
<dbReference type="PROSITE" id="PS50110">
    <property type="entry name" value="RESPONSE_REGULATORY"/>
    <property type="match status" value="1"/>
</dbReference>
<dbReference type="Pfam" id="PF02518">
    <property type="entry name" value="HATPase_c"/>
    <property type="match status" value="1"/>
</dbReference>
<gene>
    <name evidence="10" type="ORF">SAMN05421508_102511</name>
</gene>
<dbReference type="Gene3D" id="3.40.50.2300">
    <property type="match status" value="1"/>
</dbReference>
<keyword evidence="5" id="KW-0418">Kinase</keyword>
<keyword evidence="7" id="KW-0175">Coiled coil</keyword>
<dbReference type="Pfam" id="PF00072">
    <property type="entry name" value="Response_reg"/>
    <property type="match status" value="1"/>
</dbReference>
<feature type="domain" description="Response regulatory" evidence="9">
    <location>
        <begin position="754"/>
        <end position="872"/>
    </location>
</feature>
<dbReference type="Gene3D" id="1.10.287.130">
    <property type="match status" value="1"/>
</dbReference>
<dbReference type="InterPro" id="IPR003661">
    <property type="entry name" value="HisK_dim/P_dom"/>
</dbReference>
<dbReference type="InterPro" id="IPR013702">
    <property type="entry name" value="FIST_domain_N"/>
</dbReference>
<dbReference type="Pfam" id="PF10442">
    <property type="entry name" value="FIST_C"/>
    <property type="match status" value="1"/>
</dbReference>
<dbReference type="PANTHER" id="PTHR43047:SF9">
    <property type="entry name" value="HISTIDINE KINASE"/>
    <property type="match status" value="1"/>
</dbReference>
<keyword evidence="11" id="KW-1185">Reference proteome</keyword>
<dbReference type="Pfam" id="PF08495">
    <property type="entry name" value="FIST"/>
    <property type="match status" value="1"/>
</dbReference>
<evidence type="ECO:0000256" key="3">
    <source>
        <dbReference type="ARBA" id="ARBA00022553"/>
    </source>
</evidence>
<dbReference type="GO" id="GO:0005886">
    <property type="term" value="C:plasma membrane"/>
    <property type="evidence" value="ECO:0007669"/>
    <property type="project" value="TreeGrafter"/>
</dbReference>
<dbReference type="Pfam" id="PF00512">
    <property type="entry name" value="HisKA"/>
    <property type="match status" value="1"/>
</dbReference>
<dbReference type="GO" id="GO:0000155">
    <property type="term" value="F:phosphorelay sensor kinase activity"/>
    <property type="evidence" value="ECO:0007669"/>
    <property type="project" value="InterPro"/>
</dbReference>
<name>A0A286GAQ7_9PROT</name>
<dbReference type="OrthoDB" id="9764438at2"/>
<keyword evidence="4" id="KW-0808">Transferase</keyword>
<dbReference type="SMART" id="SM01204">
    <property type="entry name" value="FIST_C"/>
    <property type="match status" value="1"/>
</dbReference>
<evidence type="ECO:0000313" key="11">
    <source>
        <dbReference type="Proteomes" id="UP000219621"/>
    </source>
</evidence>
<dbReference type="CDD" id="cd00156">
    <property type="entry name" value="REC"/>
    <property type="match status" value="1"/>
</dbReference>
<dbReference type="Proteomes" id="UP000219621">
    <property type="component" value="Unassembled WGS sequence"/>
</dbReference>
<dbReference type="InterPro" id="IPR019494">
    <property type="entry name" value="FIST_C"/>
</dbReference>
<dbReference type="CDD" id="cd00082">
    <property type="entry name" value="HisKA"/>
    <property type="match status" value="1"/>
</dbReference>
<keyword evidence="3 6" id="KW-0597">Phosphoprotein</keyword>
<dbReference type="InterPro" id="IPR036890">
    <property type="entry name" value="HATPase_C_sf"/>
</dbReference>
<evidence type="ECO:0000259" key="8">
    <source>
        <dbReference type="PROSITE" id="PS50109"/>
    </source>
</evidence>
<dbReference type="InterPro" id="IPR011006">
    <property type="entry name" value="CheY-like_superfamily"/>
</dbReference>
<evidence type="ECO:0000256" key="2">
    <source>
        <dbReference type="ARBA" id="ARBA00012438"/>
    </source>
</evidence>
<dbReference type="PROSITE" id="PS50109">
    <property type="entry name" value="HIS_KIN"/>
    <property type="match status" value="1"/>
</dbReference>
<dbReference type="AlphaFoldDB" id="A0A286GAQ7"/>
<dbReference type="CDD" id="cd00075">
    <property type="entry name" value="HATPase"/>
    <property type="match status" value="1"/>
</dbReference>
<dbReference type="SMART" id="SM00387">
    <property type="entry name" value="HATPase_c"/>
    <property type="match status" value="1"/>
</dbReference>